<gene>
    <name evidence="2" type="ORF">BDV98DRAFT_534743</name>
</gene>
<dbReference type="OrthoDB" id="5987198at2759"/>
<keyword evidence="3" id="KW-1185">Reference proteome</keyword>
<evidence type="ECO:0000259" key="1">
    <source>
        <dbReference type="PROSITE" id="PS50011"/>
    </source>
</evidence>
<dbReference type="STRING" id="1884261.A0A5C3Q9W2"/>
<reference evidence="2 3" key="1">
    <citation type="journal article" date="2019" name="Nat. Ecol. Evol.">
        <title>Megaphylogeny resolves global patterns of mushroom evolution.</title>
        <authorList>
            <person name="Varga T."/>
            <person name="Krizsan K."/>
            <person name="Foldi C."/>
            <person name="Dima B."/>
            <person name="Sanchez-Garcia M."/>
            <person name="Sanchez-Ramirez S."/>
            <person name="Szollosi G.J."/>
            <person name="Szarkandi J.G."/>
            <person name="Papp V."/>
            <person name="Albert L."/>
            <person name="Andreopoulos W."/>
            <person name="Angelini C."/>
            <person name="Antonin V."/>
            <person name="Barry K.W."/>
            <person name="Bougher N.L."/>
            <person name="Buchanan P."/>
            <person name="Buyck B."/>
            <person name="Bense V."/>
            <person name="Catcheside P."/>
            <person name="Chovatia M."/>
            <person name="Cooper J."/>
            <person name="Damon W."/>
            <person name="Desjardin D."/>
            <person name="Finy P."/>
            <person name="Geml J."/>
            <person name="Haridas S."/>
            <person name="Hughes K."/>
            <person name="Justo A."/>
            <person name="Karasinski D."/>
            <person name="Kautmanova I."/>
            <person name="Kiss B."/>
            <person name="Kocsube S."/>
            <person name="Kotiranta H."/>
            <person name="LaButti K.M."/>
            <person name="Lechner B.E."/>
            <person name="Liimatainen K."/>
            <person name="Lipzen A."/>
            <person name="Lukacs Z."/>
            <person name="Mihaltcheva S."/>
            <person name="Morgado L.N."/>
            <person name="Niskanen T."/>
            <person name="Noordeloos M.E."/>
            <person name="Ohm R.A."/>
            <person name="Ortiz-Santana B."/>
            <person name="Ovrebo C."/>
            <person name="Racz N."/>
            <person name="Riley R."/>
            <person name="Savchenko A."/>
            <person name="Shiryaev A."/>
            <person name="Soop K."/>
            <person name="Spirin V."/>
            <person name="Szebenyi C."/>
            <person name="Tomsovsky M."/>
            <person name="Tulloss R.E."/>
            <person name="Uehling J."/>
            <person name="Grigoriev I.V."/>
            <person name="Vagvolgyi C."/>
            <person name="Papp T."/>
            <person name="Martin F.M."/>
            <person name="Miettinen O."/>
            <person name="Hibbett D.S."/>
            <person name="Nagy L.G."/>
        </authorList>
    </citation>
    <scope>NUCLEOTIDE SEQUENCE [LARGE SCALE GENOMIC DNA]</scope>
    <source>
        <strain evidence="2 3">CBS 309.79</strain>
    </source>
</reference>
<evidence type="ECO:0000313" key="2">
    <source>
        <dbReference type="EMBL" id="TFK97967.1"/>
    </source>
</evidence>
<name>A0A5C3Q9W2_9AGAR</name>
<dbReference type="Gene3D" id="1.10.510.10">
    <property type="entry name" value="Transferase(Phosphotransferase) domain 1"/>
    <property type="match status" value="1"/>
</dbReference>
<protein>
    <submittedName>
        <fullName evidence="2">Kinase-like domain-containing protein</fullName>
    </submittedName>
</protein>
<keyword evidence="2" id="KW-0808">Transferase</keyword>
<evidence type="ECO:0000313" key="3">
    <source>
        <dbReference type="Proteomes" id="UP000305067"/>
    </source>
</evidence>
<proteinExistence type="predicted"/>
<dbReference type="Proteomes" id="UP000305067">
    <property type="component" value="Unassembled WGS sequence"/>
</dbReference>
<dbReference type="SUPFAM" id="SSF56112">
    <property type="entry name" value="Protein kinase-like (PK-like)"/>
    <property type="match status" value="1"/>
</dbReference>
<sequence>MASGSSHLPAGMTKEEMGLGSVTEAEMWWRTHYTWLLESGYRLRQRYAPDWVPSWKGKSGMEAFRHEDGQRAREAFVMDAVRLSDGTVVILKRVNVGSNPLEVDMTKLVNLPHLRDNPANHCVHFYGVLHSPINPGYDILIIPLLRPFWKPKFETIGEIVGCVLQLFEGLRFMHDNLVAHRDPHRRNIMMDASPMYPEGWHFSYIGEGDMTRDFSKPAVPLSRTMAPTPVKYYFVDFGIAVIFDNSDEPHLIEPVLSGDRTAPELQGDKEFQPTDPFPTDVYYIGNTIREVFFGRDELFSGYRGMGFMKSLISDMTQKDPSKRPTMAEAEARMKKIAAGMTQLRLRSPAVSRREFFLFSIFRGFGRWKRSWKQWRQGVPALRELSS</sequence>
<dbReference type="AlphaFoldDB" id="A0A5C3Q9W2"/>
<dbReference type="InterPro" id="IPR000719">
    <property type="entry name" value="Prot_kinase_dom"/>
</dbReference>
<keyword evidence="2" id="KW-0418">Kinase</keyword>
<dbReference type="SMART" id="SM00220">
    <property type="entry name" value="S_TKc"/>
    <property type="match status" value="1"/>
</dbReference>
<dbReference type="PROSITE" id="PS50011">
    <property type="entry name" value="PROTEIN_KINASE_DOM"/>
    <property type="match status" value="1"/>
</dbReference>
<dbReference type="InterPro" id="IPR011009">
    <property type="entry name" value="Kinase-like_dom_sf"/>
</dbReference>
<dbReference type="GO" id="GO:0005524">
    <property type="term" value="F:ATP binding"/>
    <property type="evidence" value="ECO:0007669"/>
    <property type="project" value="InterPro"/>
</dbReference>
<accession>A0A5C3Q9W2</accession>
<feature type="domain" description="Protein kinase" evidence="1">
    <location>
        <begin position="11"/>
        <end position="356"/>
    </location>
</feature>
<organism evidence="2 3">
    <name type="scientific">Pterulicium gracile</name>
    <dbReference type="NCBI Taxonomy" id="1884261"/>
    <lineage>
        <taxon>Eukaryota</taxon>
        <taxon>Fungi</taxon>
        <taxon>Dikarya</taxon>
        <taxon>Basidiomycota</taxon>
        <taxon>Agaricomycotina</taxon>
        <taxon>Agaricomycetes</taxon>
        <taxon>Agaricomycetidae</taxon>
        <taxon>Agaricales</taxon>
        <taxon>Pleurotineae</taxon>
        <taxon>Pterulaceae</taxon>
        <taxon>Pterulicium</taxon>
    </lineage>
</organism>
<dbReference type="GO" id="GO:0004672">
    <property type="term" value="F:protein kinase activity"/>
    <property type="evidence" value="ECO:0007669"/>
    <property type="project" value="InterPro"/>
</dbReference>
<dbReference type="EMBL" id="ML178843">
    <property type="protein sequence ID" value="TFK97967.1"/>
    <property type="molecule type" value="Genomic_DNA"/>
</dbReference>